<dbReference type="Gene3D" id="3.40.630.30">
    <property type="match status" value="1"/>
</dbReference>
<dbReference type="PANTHER" id="PTHR43792">
    <property type="entry name" value="GNAT FAMILY, PUTATIVE (AFU_ORTHOLOGUE AFUA_3G00765)-RELATED-RELATED"/>
    <property type="match status" value="1"/>
</dbReference>
<keyword evidence="2" id="KW-0689">Ribosomal protein</keyword>
<sequence>MALTYGVPARFEIPTVITSRLVLRGWRPADLRPYAAMNADPQTMRYLDGPIGAAATERLITHLIGMWALRGHGMWAVEERGSGEFLGRAGAYVGEGWPGIEVAVSIRRDHWGHGLGTEAVRASLAFGFERLGVDELITTTHRDNAGMNAIAHRLGMTFRGVADVGPWRASNVYAISRAEWYARARASAPSLPSLSRAWTATLSPGRAAASPSPAVREPRP</sequence>
<dbReference type="GO" id="GO:0016747">
    <property type="term" value="F:acyltransferase activity, transferring groups other than amino-acyl groups"/>
    <property type="evidence" value="ECO:0007669"/>
    <property type="project" value="InterPro"/>
</dbReference>
<dbReference type="EMBL" id="FZMO01000379">
    <property type="protein sequence ID" value="SNQ50341.1"/>
    <property type="molecule type" value="Genomic_DNA"/>
</dbReference>
<keyword evidence="3" id="KW-1185">Reference proteome</keyword>
<reference evidence="2 3" key="1">
    <citation type="submission" date="2017-06" db="EMBL/GenBank/DDBJ databases">
        <authorList>
            <person name="Kim H.J."/>
            <person name="Triplett B.A."/>
        </authorList>
    </citation>
    <scope>NUCLEOTIDE SEQUENCE [LARGE SCALE GENOMIC DNA]</scope>
    <source>
        <strain evidence="2">FRACA_ARgP5</strain>
    </source>
</reference>
<accession>A0A2I2KXF0</accession>
<protein>
    <submittedName>
        <fullName evidence="2">Acetyltransferase, ribosomal protein N-acetylase</fullName>
    </submittedName>
</protein>
<evidence type="ECO:0000313" key="2">
    <source>
        <dbReference type="EMBL" id="SNQ50341.1"/>
    </source>
</evidence>
<feature type="domain" description="N-acetyltransferase" evidence="1">
    <location>
        <begin position="21"/>
        <end position="179"/>
    </location>
</feature>
<proteinExistence type="predicted"/>
<evidence type="ECO:0000313" key="3">
    <source>
        <dbReference type="Proteomes" id="UP000234331"/>
    </source>
</evidence>
<keyword evidence="2" id="KW-0808">Transferase</keyword>
<evidence type="ECO:0000259" key="1">
    <source>
        <dbReference type="PROSITE" id="PS51186"/>
    </source>
</evidence>
<dbReference type="PROSITE" id="PS51186">
    <property type="entry name" value="GNAT"/>
    <property type="match status" value="1"/>
</dbReference>
<dbReference type="OrthoDB" id="3533156at2"/>
<name>A0A2I2KXF0_9ACTN</name>
<keyword evidence="2" id="KW-0687">Ribonucleoprotein</keyword>
<organism evidence="2 3">
    <name type="scientific">Frankia canadensis</name>
    <dbReference type="NCBI Taxonomy" id="1836972"/>
    <lineage>
        <taxon>Bacteria</taxon>
        <taxon>Bacillati</taxon>
        <taxon>Actinomycetota</taxon>
        <taxon>Actinomycetes</taxon>
        <taxon>Frankiales</taxon>
        <taxon>Frankiaceae</taxon>
        <taxon>Frankia</taxon>
    </lineage>
</organism>
<dbReference type="RefSeq" id="WP_101833618.1">
    <property type="nucleotide sequence ID" value="NZ_FZMO01000379.1"/>
</dbReference>
<dbReference type="GO" id="GO:0005840">
    <property type="term" value="C:ribosome"/>
    <property type="evidence" value="ECO:0007669"/>
    <property type="project" value="UniProtKB-KW"/>
</dbReference>
<gene>
    <name evidence="2" type="ORF">FRACA_440038</name>
</gene>
<dbReference type="InterPro" id="IPR000182">
    <property type="entry name" value="GNAT_dom"/>
</dbReference>
<dbReference type="InterPro" id="IPR016181">
    <property type="entry name" value="Acyl_CoA_acyltransferase"/>
</dbReference>
<dbReference type="Proteomes" id="UP000234331">
    <property type="component" value="Unassembled WGS sequence"/>
</dbReference>
<dbReference type="SUPFAM" id="SSF55729">
    <property type="entry name" value="Acyl-CoA N-acyltransferases (Nat)"/>
    <property type="match status" value="1"/>
</dbReference>
<dbReference type="PANTHER" id="PTHR43792:SF1">
    <property type="entry name" value="N-ACETYLTRANSFERASE DOMAIN-CONTAINING PROTEIN"/>
    <property type="match status" value="1"/>
</dbReference>
<dbReference type="InterPro" id="IPR051531">
    <property type="entry name" value="N-acetyltransferase"/>
</dbReference>
<dbReference type="AlphaFoldDB" id="A0A2I2KXF0"/>
<dbReference type="Pfam" id="PF13302">
    <property type="entry name" value="Acetyltransf_3"/>
    <property type="match status" value="1"/>
</dbReference>